<feature type="domain" description="Smf/DprA SLOG" evidence="2">
    <location>
        <begin position="77"/>
        <end position="287"/>
    </location>
</feature>
<dbReference type="Gene3D" id="3.40.50.450">
    <property type="match status" value="1"/>
</dbReference>
<reference evidence="4 5" key="1">
    <citation type="submission" date="2021-01" db="EMBL/GenBank/DDBJ databases">
        <title>Paenibacillus sp.nov. isolated from the rhizosphere soil of tomato plant.</title>
        <authorList>
            <person name="Thin K.K."/>
            <person name="Zhang X."/>
            <person name="He S."/>
        </authorList>
    </citation>
    <scope>NUCLEOTIDE SEQUENCE [LARGE SCALE GENOMIC DNA]</scope>
    <source>
        <strain evidence="4 5">DXFW5</strain>
    </source>
</reference>
<organism evidence="4 5">
    <name type="scientific">Paenibacillus rhizolycopersici</name>
    <dbReference type="NCBI Taxonomy" id="2780073"/>
    <lineage>
        <taxon>Bacteria</taxon>
        <taxon>Bacillati</taxon>
        <taxon>Bacillota</taxon>
        <taxon>Bacilli</taxon>
        <taxon>Bacillales</taxon>
        <taxon>Paenibacillaceae</taxon>
        <taxon>Paenibacillus</taxon>
    </lineage>
</organism>
<evidence type="ECO:0000259" key="2">
    <source>
        <dbReference type="Pfam" id="PF02481"/>
    </source>
</evidence>
<dbReference type="PANTHER" id="PTHR43022">
    <property type="entry name" value="PROTEIN SMF"/>
    <property type="match status" value="1"/>
</dbReference>
<evidence type="ECO:0000313" key="4">
    <source>
        <dbReference type="EMBL" id="MBM6998378.1"/>
    </source>
</evidence>
<dbReference type="RefSeq" id="WP_193415202.1">
    <property type="nucleotide sequence ID" value="NZ_JADCNN020000035.1"/>
</dbReference>
<comment type="similarity">
    <text evidence="1">Belongs to the DprA/Smf family.</text>
</comment>
<proteinExistence type="inferred from homology"/>
<dbReference type="InterPro" id="IPR003488">
    <property type="entry name" value="DprA"/>
</dbReference>
<comment type="caution">
    <text evidence="4">The sequence shown here is derived from an EMBL/GenBank/DDBJ whole genome shotgun (WGS) entry which is preliminary data.</text>
</comment>
<dbReference type="Pfam" id="PF02481">
    <property type="entry name" value="DNA_processg_A"/>
    <property type="match status" value="1"/>
</dbReference>
<dbReference type="NCBIfam" id="TIGR00732">
    <property type="entry name" value="dprA"/>
    <property type="match status" value="1"/>
</dbReference>
<dbReference type="InterPro" id="IPR057666">
    <property type="entry name" value="DrpA_SLOG"/>
</dbReference>
<name>A0ABS2HFP0_9BACL</name>
<accession>A0ABS2HFP0</accession>
<feature type="domain" description="DprA winged helix" evidence="3">
    <location>
        <begin position="305"/>
        <end position="357"/>
    </location>
</feature>
<sequence>MEKKWVLAGLHECPGVGWKSLQRIVEYDKDWEHALEFTAADWMERGLDPELALHLSEQFNAGWIDARMEQLCLKGIQVITRLDSEYPILMKETARPPWVLYVLGDVRLLNGLSVAMVGTRLPTAYGRKVAADLAGELSTRGITVVSGMARGIDGVCHEAALQAGGPTLAVLGTAIDVAYPPDHVSLYRRITEQGLIVSEYPIGTPGHPGMFPQRNRIIAGISRGTVVVEADARSGSLITADMALEANRDLFAVPGPVTSPKSRGTLSLLKQGAAKIVTEAKDIWEEYEALLPSAKEFKKEAVTGNKLTDEEHRIYHMLEQGITSFDDLLVQTGWDFGLLHSVLLSLIMKKTAVQLPGSVYQLI</sequence>
<dbReference type="Pfam" id="PF17782">
    <property type="entry name" value="WHD_DprA"/>
    <property type="match status" value="1"/>
</dbReference>
<evidence type="ECO:0000259" key="3">
    <source>
        <dbReference type="Pfam" id="PF17782"/>
    </source>
</evidence>
<evidence type="ECO:0000313" key="5">
    <source>
        <dbReference type="Proteomes" id="UP001516620"/>
    </source>
</evidence>
<dbReference type="SUPFAM" id="SSF102405">
    <property type="entry name" value="MCP/YpsA-like"/>
    <property type="match status" value="1"/>
</dbReference>
<dbReference type="PANTHER" id="PTHR43022:SF1">
    <property type="entry name" value="PROTEIN SMF"/>
    <property type="match status" value="1"/>
</dbReference>
<dbReference type="InterPro" id="IPR036388">
    <property type="entry name" value="WH-like_DNA-bd_sf"/>
</dbReference>
<evidence type="ECO:0000256" key="1">
    <source>
        <dbReference type="ARBA" id="ARBA00006525"/>
    </source>
</evidence>
<dbReference type="Proteomes" id="UP001516620">
    <property type="component" value="Unassembled WGS sequence"/>
</dbReference>
<dbReference type="EMBL" id="JADCNN020000035">
    <property type="protein sequence ID" value="MBM6998378.1"/>
    <property type="molecule type" value="Genomic_DNA"/>
</dbReference>
<protein>
    <submittedName>
        <fullName evidence="4">DNA-processing protein DprA</fullName>
    </submittedName>
</protein>
<keyword evidence="5" id="KW-1185">Reference proteome</keyword>
<dbReference type="InterPro" id="IPR041614">
    <property type="entry name" value="DprA_WH"/>
</dbReference>
<gene>
    <name evidence="4" type="primary">dprA</name>
    <name evidence="4" type="ORF">IM700_022145</name>
</gene>
<dbReference type="Gene3D" id="1.10.10.10">
    <property type="entry name" value="Winged helix-like DNA-binding domain superfamily/Winged helix DNA-binding domain"/>
    <property type="match status" value="1"/>
</dbReference>